<accession>A0ACB9CP24</accession>
<reference evidence="1 2" key="2">
    <citation type="journal article" date="2022" name="Mol. Ecol. Resour.">
        <title>The genomes of chicory, endive, great burdock and yacon provide insights into Asteraceae paleo-polyploidization history and plant inulin production.</title>
        <authorList>
            <person name="Fan W."/>
            <person name="Wang S."/>
            <person name="Wang H."/>
            <person name="Wang A."/>
            <person name="Jiang F."/>
            <person name="Liu H."/>
            <person name="Zhao H."/>
            <person name="Xu D."/>
            <person name="Zhang Y."/>
        </authorList>
    </citation>
    <scope>NUCLEOTIDE SEQUENCE [LARGE SCALE GENOMIC DNA]</scope>
    <source>
        <strain evidence="2">cv. Niubang</strain>
    </source>
</reference>
<name>A0ACB9CP24_ARCLA</name>
<gene>
    <name evidence="1" type="ORF">L6452_15493</name>
</gene>
<reference evidence="2" key="1">
    <citation type="journal article" date="2022" name="Mol. Ecol. Resour.">
        <title>The genomes of chicory, endive, great burdock and yacon provide insights into Asteraceae palaeo-polyploidization history and plant inulin production.</title>
        <authorList>
            <person name="Fan W."/>
            <person name="Wang S."/>
            <person name="Wang H."/>
            <person name="Wang A."/>
            <person name="Jiang F."/>
            <person name="Liu H."/>
            <person name="Zhao H."/>
            <person name="Xu D."/>
            <person name="Zhang Y."/>
        </authorList>
    </citation>
    <scope>NUCLEOTIDE SEQUENCE [LARGE SCALE GENOMIC DNA]</scope>
    <source>
        <strain evidence="2">cv. Niubang</strain>
    </source>
</reference>
<organism evidence="1 2">
    <name type="scientific">Arctium lappa</name>
    <name type="common">Greater burdock</name>
    <name type="synonym">Lappa major</name>
    <dbReference type="NCBI Taxonomy" id="4217"/>
    <lineage>
        <taxon>Eukaryota</taxon>
        <taxon>Viridiplantae</taxon>
        <taxon>Streptophyta</taxon>
        <taxon>Embryophyta</taxon>
        <taxon>Tracheophyta</taxon>
        <taxon>Spermatophyta</taxon>
        <taxon>Magnoliopsida</taxon>
        <taxon>eudicotyledons</taxon>
        <taxon>Gunneridae</taxon>
        <taxon>Pentapetalae</taxon>
        <taxon>asterids</taxon>
        <taxon>campanulids</taxon>
        <taxon>Asterales</taxon>
        <taxon>Asteraceae</taxon>
        <taxon>Carduoideae</taxon>
        <taxon>Cardueae</taxon>
        <taxon>Arctiinae</taxon>
        <taxon>Arctium</taxon>
    </lineage>
</organism>
<protein>
    <submittedName>
        <fullName evidence="1">Uncharacterized protein</fullName>
    </submittedName>
</protein>
<evidence type="ECO:0000313" key="2">
    <source>
        <dbReference type="Proteomes" id="UP001055879"/>
    </source>
</evidence>
<dbReference type="EMBL" id="CM042050">
    <property type="protein sequence ID" value="KAI3735965.1"/>
    <property type="molecule type" value="Genomic_DNA"/>
</dbReference>
<keyword evidence="2" id="KW-1185">Reference proteome</keyword>
<proteinExistence type="predicted"/>
<comment type="caution">
    <text evidence="1">The sequence shown here is derived from an EMBL/GenBank/DDBJ whole genome shotgun (WGS) entry which is preliminary data.</text>
</comment>
<dbReference type="Proteomes" id="UP001055879">
    <property type="component" value="Linkage Group LG04"/>
</dbReference>
<sequence>MDSLSSYFLSTFLSPPPLRSSLPLPSPFRVRFVRIEENPQTVTTTTKKSSQDQKQRPITTTLNNEKRIRKSATIDQSLLSMIFNAFDDIINKFIDPPLRNSLNPSHVLSDNFYPVDELPPTNCEVSEGMLPSCLDGVYFRNGPNPHFLPRGLYHLFDGDGMLHAIRISKGKATLCSRYVKTYKYNIEKDAGFPIIPNFISGFNGLTASVARMAVATGRVLAGHFDPSEGIGSTNTSLGFFGNKLYALGESDLPYAIKLASNGDIITLGRHDFDGKLSMRMTAHPKIDPVTKEAFALLQPNISFPHIFLVQ</sequence>
<evidence type="ECO:0000313" key="1">
    <source>
        <dbReference type="EMBL" id="KAI3735965.1"/>
    </source>
</evidence>